<protein>
    <submittedName>
        <fullName evidence="2">Kinase-like protein</fullName>
    </submittedName>
</protein>
<dbReference type="CDD" id="cd05120">
    <property type="entry name" value="APH_ChoK_like"/>
    <property type="match status" value="1"/>
</dbReference>
<dbReference type="AlphaFoldDB" id="A0A317WYC1"/>
<keyword evidence="2" id="KW-0418">Kinase</keyword>
<evidence type="ECO:0000313" key="3">
    <source>
        <dbReference type="Proteomes" id="UP000246702"/>
    </source>
</evidence>
<dbReference type="GO" id="GO:0016301">
    <property type="term" value="F:kinase activity"/>
    <property type="evidence" value="ECO:0007669"/>
    <property type="project" value="UniProtKB-KW"/>
</dbReference>
<dbReference type="OrthoDB" id="2906425at2759"/>
<reference evidence="2 3" key="1">
    <citation type="submission" date="2016-12" db="EMBL/GenBank/DDBJ databases">
        <title>The genomes of Aspergillus section Nigri reveals drivers in fungal speciation.</title>
        <authorList>
            <consortium name="DOE Joint Genome Institute"/>
            <person name="Vesth T.C."/>
            <person name="Nybo J."/>
            <person name="Theobald S."/>
            <person name="Brandl J."/>
            <person name="Frisvad J.C."/>
            <person name="Nielsen K.F."/>
            <person name="Lyhne E.K."/>
            <person name="Kogle M.E."/>
            <person name="Kuo A."/>
            <person name="Riley R."/>
            <person name="Clum A."/>
            <person name="Nolan M."/>
            <person name="Lipzen A."/>
            <person name="Salamov A."/>
            <person name="Henrissat B."/>
            <person name="Wiebenga A."/>
            <person name="De Vries R.P."/>
            <person name="Grigoriev I.V."/>
            <person name="Mortensen U.H."/>
            <person name="Andersen M.R."/>
            <person name="Baker S.E."/>
        </authorList>
    </citation>
    <scope>NUCLEOTIDE SEQUENCE [LARGE SCALE GENOMIC DNA]</scope>
    <source>
        <strain evidence="2 3">CBS 115572</strain>
    </source>
</reference>
<dbReference type="PANTHER" id="PTHR21310:SF58">
    <property type="entry name" value="AMINOGLYCOSIDE PHOSPHOTRANSFERASE DOMAIN-CONTAINING PROTEIN"/>
    <property type="match status" value="1"/>
</dbReference>
<dbReference type="InterPro" id="IPR011009">
    <property type="entry name" value="Kinase-like_dom_sf"/>
</dbReference>
<dbReference type="GeneID" id="37115361"/>
<proteinExistence type="predicted"/>
<accession>A0A317WYC1</accession>
<feature type="domain" description="Aminoglycoside phosphotransferase" evidence="1">
    <location>
        <begin position="51"/>
        <end position="244"/>
    </location>
</feature>
<comment type="caution">
    <text evidence="2">The sequence shown here is derived from an EMBL/GenBank/DDBJ whole genome shotgun (WGS) entry which is preliminary data.</text>
</comment>
<dbReference type="RefSeq" id="XP_025468710.1">
    <property type="nucleotide sequence ID" value="XM_025613218.1"/>
</dbReference>
<sequence>MANETDISHPAKLDLLSIRLWIGKRLYGRVGRLGVRISPRKIIKGPCEITELAALNYVAEHTSIPVPKILNVYHHRDGLYIKLTYVSGMDLQAAWLGGHLSQDQKKHIIAEVIGYVNQFRSLDPPCKGIVGSADLQVCLDHRVRPLTFGPFNEHEAFHSFLRRHIILENCTKTFGEEVTDCHSRHYRSCFTHADLCPRNIIVDKGKVSAIIDWEFGGWYPEYWEYTKAHFGQIEMPEWYEGLEFAMARYDVEMRAERALWKQCDQPGMPL</sequence>
<dbReference type="EMBL" id="MSFK01000010">
    <property type="protein sequence ID" value="PWY90332.1"/>
    <property type="molecule type" value="Genomic_DNA"/>
</dbReference>
<dbReference type="Pfam" id="PF01636">
    <property type="entry name" value="APH"/>
    <property type="match status" value="1"/>
</dbReference>
<dbReference type="Proteomes" id="UP000246702">
    <property type="component" value="Unassembled WGS sequence"/>
</dbReference>
<evidence type="ECO:0000313" key="2">
    <source>
        <dbReference type="EMBL" id="PWY90332.1"/>
    </source>
</evidence>
<keyword evidence="3" id="KW-1185">Reference proteome</keyword>
<gene>
    <name evidence="2" type="ORF">BO94DRAFT_545088</name>
</gene>
<dbReference type="InterPro" id="IPR051678">
    <property type="entry name" value="AGP_Transferase"/>
</dbReference>
<dbReference type="InterPro" id="IPR002575">
    <property type="entry name" value="Aminoglycoside_PTrfase"/>
</dbReference>
<dbReference type="PANTHER" id="PTHR21310">
    <property type="entry name" value="AMINOGLYCOSIDE PHOSPHOTRANSFERASE-RELATED-RELATED"/>
    <property type="match status" value="1"/>
</dbReference>
<dbReference type="STRING" id="1450535.A0A317WYC1"/>
<evidence type="ECO:0000259" key="1">
    <source>
        <dbReference type="Pfam" id="PF01636"/>
    </source>
</evidence>
<dbReference type="Gene3D" id="3.90.1200.10">
    <property type="match status" value="1"/>
</dbReference>
<dbReference type="SUPFAM" id="SSF56112">
    <property type="entry name" value="Protein kinase-like (PK-like)"/>
    <property type="match status" value="1"/>
</dbReference>
<keyword evidence="2" id="KW-0808">Transferase</keyword>
<name>A0A317WYC1_9EURO</name>
<organism evidence="2 3">
    <name type="scientific">Aspergillus sclerotioniger CBS 115572</name>
    <dbReference type="NCBI Taxonomy" id="1450535"/>
    <lineage>
        <taxon>Eukaryota</taxon>
        <taxon>Fungi</taxon>
        <taxon>Dikarya</taxon>
        <taxon>Ascomycota</taxon>
        <taxon>Pezizomycotina</taxon>
        <taxon>Eurotiomycetes</taxon>
        <taxon>Eurotiomycetidae</taxon>
        <taxon>Eurotiales</taxon>
        <taxon>Aspergillaceae</taxon>
        <taxon>Aspergillus</taxon>
        <taxon>Aspergillus subgen. Circumdati</taxon>
    </lineage>
</organism>